<dbReference type="EMBL" id="SNRW01050027">
    <property type="protein sequence ID" value="KAA6309936.1"/>
    <property type="molecule type" value="Genomic_DNA"/>
</dbReference>
<comment type="caution">
    <text evidence="1">The sequence shown here is derived from an EMBL/GenBank/DDBJ whole genome shotgun (WGS) entry which is preliminary data.</text>
</comment>
<dbReference type="Proteomes" id="UP000324800">
    <property type="component" value="Unassembled WGS sequence"/>
</dbReference>
<protein>
    <submittedName>
        <fullName evidence="1">Uncharacterized protein</fullName>
    </submittedName>
</protein>
<organism evidence="1 2">
    <name type="scientific">Streblomastix strix</name>
    <dbReference type="NCBI Taxonomy" id="222440"/>
    <lineage>
        <taxon>Eukaryota</taxon>
        <taxon>Metamonada</taxon>
        <taxon>Preaxostyla</taxon>
        <taxon>Oxymonadida</taxon>
        <taxon>Streblomastigidae</taxon>
        <taxon>Streblomastix</taxon>
    </lineage>
</organism>
<feature type="non-terminal residue" evidence="1">
    <location>
        <position position="153"/>
    </location>
</feature>
<sequence length="153" mass="17169">MQESTYSDLGSPFQTQDPDIESVDVCRSVCELEQKQIIEAGLAAQFEDQVSSLTLQLFIQANLQEYIRNTSSYNSADAVRDETMLNLGKTHEFWQRYLDGGNSVDELIAASVYISVISCGIDLRQAMGKLKAGRDEELSDLQAFQRYVDIVEV</sequence>
<accession>A0A5J4PK20</accession>
<name>A0A5J4PK20_9EUKA</name>
<evidence type="ECO:0000313" key="2">
    <source>
        <dbReference type="Proteomes" id="UP000324800"/>
    </source>
</evidence>
<reference evidence="1 2" key="1">
    <citation type="submission" date="2019-03" db="EMBL/GenBank/DDBJ databases">
        <title>Single cell metagenomics reveals metabolic interactions within the superorganism composed of flagellate Streblomastix strix and complex community of Bacteroidetes bacteria on its surface.</title>
        <authorList>
            <person name="Treitli S.C."/>
            <person name="Kolisko M."/>
            <person name="Husnik F."/>
            <person name="Keeling P."/>
            <person name="Hampl V."/>
        </authorList>
    </citation>
    <scope>NUCLEOTIDE SEQUENCE [LARGE SCALE GENOMIC DNA]</scope>
    <source>
        <strain evidence="1">ST1C</strain>
    </source>
</reference>
<evidence type="ECO:0000313" key="1">
    <source>
        <dbReference type="EMBL" id="KAA6309936.1"/>
    </source>
</evidence>
<proteinExistence type="predicted"/>
<gene>
    <name evidence="1" type="ORF">EZS28_056408</name>
</gene>
<dbReference type="AlphaFoldDB" id="A0A5J4PK20"/>